<dbReference type="KEGG" id="xop:PXO_05528"/>
<dbReference type="HOGENOM" id="CLU_3350493_0_0_6"/>
<evidence type="ECO:0000313" key="2">
    <source>
        <dbReference type="Proteomes" id="UP000001740"/>
    </source>
</evidence>
<protein>
    <submittedName>
        <fullName evidence="1">Uncharacterized protein</fullName>
    </submittedName>
</protein>
<dbReference type="EMBL" id="CP000967">
    <property type="protein sequence ID" value="ACD58128.1"/>
    <property type="molecule type" value="Genomic_DNA"/>
</dbReference>
<gene>
    <name evidence="1" type="ordered locus">PXO_05528</name>
</gene>
<proteinExistence type="predicted"/>
<dbReference type="AlphaFoldDB" id="A0A0K0GIZ9"/>
<organism evidence="1 2">
    <name type="scientific">Xanthomonas oryzae pv. oryzae (strain PXO99A)</name>
    <dbReference type="NCBI Taxonomy" id="360094"/>
    <lineage>
        <taxon>Bacteria</taxon>
        <taxon>Pseudomonadati</taxon>
        <taxon>Pseudomonadota</taxon>
        <taxon>Gammaproteobacteria</taxon>
        <taxon>Lysobacterales</taxon>
        <taxon>Lysobacteraceae</taxon>
        <taxon>Xanthomonas</taxon>
    </lineage>
</organism>
<accession>A0A0K0GIZ9</accession>
<evidence type="ECO:0000313" key="1">
    <source>
        <dbReference type="EMBL" id="ACD58128.1"/>
    </source>
</evidence>
<sequence>MANSTPIRNAFEDLLDEVCDWAGMLRTVDIAKGTTRF</sequence>
<reference evidence="1 2" key="1">
    <citation type="journal article" date="2008" name="BMC Genomics">
        <title>Genome sequence and rapid evolution of the rice pathogen Xanthomonas oryzae pv. oryzae PXO99A.</title>
        <authorList>
            <person name="Salzberg S.L."/>
            <person name="Sommer D.D."/>
            <person name="Schatz M.C."/>
            <person name="Phillippy A.M."/>
            <person name="Rabinowicz P.D."/>
            <person name="Tsuge S."/>
            <person name="Furutani A."/>
            <person name="Ochiai H."/>
            <person name="Delcher A.L."/>
            <person name="Kelley D."/>
            <person name="Madupu R."/>
            <person name="Puiu D."/>
            <person name="Radune D."/>
            <person name="Shumway M."/>
            <person name="Trapnell C."/>
            <person name="Aparna G."/>
            <person name="Jha G."/>
            <person name="Pandey A."/>
            <person name="Patil P.B."/>
            <person name="Ishihara H."/>
            <person name="Meyer D.F."/>
            <person name="Szurek B."/>
            <person name="Verdier V."/>
            <person name="Koebnik R."/>
            <person name="Dow J.M."/>
            <person name="Ryan R.P."/>
            <person name="Hirata H."/>
            <person name="Tsuyumu S."/>
            <person name="Won Lee S."/>
            <person name="Seo Y.S."/>
            <person name="Sriariyanum M."/>
            <person name="Ronald P.C."/>
            <person name="Sonti R.V."/>
            <person name="Van Sluys M.A."/>
            <person name="Leach J.E."/>
            <person name="White F.F."/>
            <person name="Bogdanove A.J."/>
        </authorList>
    </citation>
    <scope>NUCLEOTIDE SEQUENCE [LARGE SCALE GENOMIC DNA]</scope>
    <source>
        <strain evidence="1 2">PXO99A</strain>
    </source>
</reference>
<dbReference type="Proteomes" id="UP000001740">
    <property type="component" value="Chromosome"/>
</dbReference>
<name>A0A0K0GIZ9_XANOP</name>